<feature type="chain" id="PRO_5045674124" description="Secreted protein" evidence="1">
    <location>
        <begin position="24"/>
        <end position="103"/>
    </location>
</feature>
<dbReference type="EMBL" id="JBBPEH010000002">
    <property type="protein sequence ID" value="KAK7542211.1"/>
    <property type="molecule type" value="Genomic_DNA"/>
</dbReference>
<proteinExistence type="predicted"/>
<organism evidence="2 3">
    <name type="scientific">Phyllosticta citribraziliensis</name>
    <dbReference type="NCBI Taxonomy" id="989973"/>
    <lineage>
        <taxon>Eukaryota</taxon>
        <taxon>Fungi</taxon>
        <taxon>Dikarya</taxon>
        <taxon>Ascomycota</taxon>
        <taxon>Pezizomycotina</taxon>
        <taxon>Dothideomycetes</taxon>
        <taxon>Dothideomycetes incertae sedis</taxon>
        <taxon>Botryosphaeriales</taxon>
        <taxon>Phyllostictaceae</taxon>
        <taxon>Phyllosticta</taxon>
    </lineage>
</organism>
<dbReference type="GeneID" id="92027354"/>
<evidence type="ECO:0000313" key="2">
    <source>
        <dbReference type="EMBL" id="KAK7542211.1"/>
    </source>
</evidence>
<keyword evidence="1" id="KW-0732">Signal</keyword>
<evidence type="ECO:0008006" key="4">
    <source>
        <dbReference type="Google" id="ProtNLM"/>
    </source>
</evidence>
<gene>
    <name evidence="2" type="ORF">J3D65DRAFT_205821</name>
</gene>
<evidence type="ECO:0000256" key="1">
    <source>
        <dbReference type="SAM" id="SignalP"/>
    </source>
</evidence>
<feature type="signal peptide" evidence="1">
    <location>
        <begin position="1"/>
        <end position="23"/>
    </location>
</feature>
<keyword evidence="3" id="KW-1185">Reference proteome</keyword>
<dbReference type="Proteomes" id="UP001360953">
    <property type="component" value="Unassembled WGS sequence"/>
</dbReference>
<dbReference type="RefSeq" id="XP_066658504.1">
    <property type="nucleotide sequence ID" value="XM_066794448.1"/>
</dbReference>
<comment type="caution">
    <text evidence="2">The sequence shown here is derived from an EMBL/GenBank/DDBJ whole genome shotgun (WGS) entry which is preliminary data.</text>
</comment>
<protein>
    <recommendedName>
        <fullName evidence="4">Secreted protein</fullName>
    </recommendedName>
</protein>
<name>A0ABR1M506_9PEZI</name>
<sequence>MRLGGWGRSFALFLFFWYWRARGHGALSLSANKVQFKCSRSATEEQSLSMSDADSAASVLLQKDTESIDKQRSSWIRIRLYRFTIASALASWKNHKSEGPVSS</sequence>
<accession>A0ABR1M506</accession>
<reference evidence="2 3" key="1">
    <citation type="submission" date="2024-04" db="EMBL/GenBank/DDBJ databases">
        <title>Phyllosticta paracitricarpa is synonymous to the EU quarantine fungus P. citricarpa based on phylogenomic analyses.</title>
        <authorList>
            <consortium name="Lawrence Berkeley National Laboratory"/>
            <person name="Van ingen-buijs V.A."/>
            <person name="Van westerhoven A.C."/>
            <person name="Haridas S."/>
            <person name="Skiadas P."/>
            <person name="Martin F."/>
            <person name="Groenewald J.Z."/>
            <person name="Crous P.W."/>
            <person name="Seidl M.F."/>
        </authorList>
    </citation>
    <scope>NUCLEOTIDE SEQUENCE [LARGE SCALE GENOMIC DNA]</scope>
    <source>
        <strain evidence="2 3">CPC 17464</strain>
    </source>
</reference>
<evidence type="ECO:0000313" key="3">
    <source>
        <dbReference type="Proteomes" id="UP001360953"/>
    </source>
</evidence>